<dbReference type="EMBL" id="BAABJY010000001">
    <property type="protein sequence ID" value="GAA4858638.1"/>
    <property type="molecule type" value="Genomic_DNA"/>
</dbReference>
<dbReference type="InterPro" id="IPR015943">
    <property type="entry name" value="WD40/YVTN_repeat-like_dom_sf"/>
</dbReference>
<dbReference type="RefSeq" id="WP_345294211.1">
    <property type="nucleotide sequence ID" value="NZ_BAABJY010000001.1"/>
</dbReference>
<accession>A0ABP9DY56</accession>
<gene>
    <name evidence="1" type="ORF">GCM10023332_08170</name>
</gene>
<name>A0ABP9DY56_9GAMM</name>
<organism evidence="1 2">
    <name type="scientific">Luteimonas vadosa</name>
    <dbReference type="NCBI Taxonomy" id="1165507"/>
    <lineage>
        <taxon>Bacteria</taxon>
        <taxon>Pseudomonadati</taxon>
        <taxon>Pseudomonadota</taxon>
        <taxon>Gammaproteobacteria</taxon>
        <taxon>Lysobacterales</taxon>
        <taxon>Lysobacteraceae</taxon>
        <taxon>Luteimonas</taxon>
    </lineage>
</organism>
<protein>
    <submittedName>
        <fullName evidence="1">Sialidase family protein</fullName>
    </submittedName>
</protein>
<dbReference type="SUPFAM" id="SSF50939">
    <property type="entry name" value="Sialidases"/>
    <property type="match status" value="2"/>
</dbReference>
<proteinExistence type="predicted"/>
<dbReference type="InterPro" id="IPR036278">
    <property type="entry name" value="Sialidase_sf"/>
</dbReference>
<comment type="caution">
    <text evidence="1">The sequence shown here is derived from an EMBL/GenBank/DDBJ whole genome shotgun (WGS) entry which is preliminary data.</text>
</comment>
<reference evidence="2" key="1">
    <citation type="journal article" date="2019" name="Int. J. Syst. Evol. Microbiol.">
        <title>The Global Catalogue of Microorganisms (GCM) 10K type strain sequencing project: providing services to taxonomists for standard genome sequencing and annotation.</title>
        <authorList>
            <consortium name="The Broad Institute Genomics Platform"/>
            <consortium name="The Broad Institute Genome Sequencing Center for Infectious Disease"/>
            <person name="Wu L."/>
            <person name="Ma J."/>
        </authorList>
    </citation>
    <scope>NUCLEOTIDE SEQUENCE [LARGE SCALE GENOMIC DNA]</scope>
    <source>
        <strain evidence="2">JCM 18392</strain>
    </source>
</reference>
<dbReference type="CDD" id="cd15482">
    <property type="entry name" value="Sialidase_non-viral"/>
    <property type="match status" value="2"/>
</dbReference>
<dbReference type="Gene3D" id="2.130.10.10">
    <property type="entry name" value="YVTN repeat-like/Quinoprotein amine dehydrogenase"/>
    <property type="match status" value="1"/>
</dbReference>
<dbReference type="Gene3D" id="2.120.10.10">
    <property type="match status" value="2"/>
</dbReference>
<evidence type="ECO:0000313" key="1">
    <source>
        <dbReference type="EMBL" id="GAA4858638.1"/>
    </source>
</evidence>
<sequence length="566" mass="59832">MFFLLHGRWPVRRQSTDRPAPRRIVALSALLLLAACGGGGGGGSAPVTPPPLPPPPPPAPLPVVDPEYLVSGQSPFTANCDGVAVSGTVYINAEVEPYLAVDPLNANRMIGVWQQDRWSNGGARGLMAAVSTDGGVNWTRRPLPFSRCAGGNPANGGDYARASDPWVTFSPNGVAHAMALAITGGSFTAGSSNAMLASRSLDGGLTWSNPATLIQDGPGFFNDKNAITADPIDANFVYAVWDRLVANNGGGPTYFARTTNGGVSWEPARSIYDPGPGNQTIGNVIAATPGGLLVNLFTQIDSAGGGQTSTIRVILSSDRGLTWSPPIQIATLMAVGARDPQTGQTIRDGAILAQIAVDPNNGDLFVVWQDARFSGGSVDAIAFSRSTNGGQTWSAPVRVNNTATNVHAFTPTPYVRPDGRLAVTYYDLRANDADPNILQTEYWMAQSGDRGGSWSETRVANIFDLDTAPVANGYFLGDYQGLRSRGSVFVPFYVKSGGPDNNRTDVYSAPQVTASAVATGVQALPMPATTMAQPAPRGVTMTPLWRQRMQERIEAYRQSRLIGQPR</sequence>
<evidence type="ECO:0000313" key="2">
    <source>
        <dbReference type="Proteomes" id="UP001501323"/>
    </source>
</evidence>
<dbReference type="Proteomes" id="UP001501323">
    <property type="component" value="Unassembled WGS sequence"/>
</dbReference>
<keyword evidence="2" id="KW-1185">Reference proteome</keyword>